<dbReference type="Proteomes" id="UP001334084">
    <property type="component" value="Chromosome 1"/>
</dbReference>
<sequence length="272" mass="32071">MILTFYLIYCADYITNENIIRNFYGNKDVRYISVVSDQDELGFRPYDELEKSTKKINLRPWYEKEAEPTHGTSTMESNLIYFADLLIDIEEDIIGCKKKIEEYKNNMETGIEPIKQTDSNIEKFVDYCENQYEYSIRDILILFYTARNKHLIEITKSIENSLESDEIKNVFIKFMNLCYSFLSIFDIKRATVSTNSSNEKEINIHKYKIEIFSAFKHIPIIETLKKMENKLEGYVYTDVDTHYTVNALFKSLKNILTILSIKSEEVIKNTKS</sequence>
<name>A0AAX4J8F2_9MICR</name>
<evidence type="ECO:0000313" key="2">
    <source>
        <dbReference type="Proteomes" id="UP001334084"/>
    </source>
</evidence>
<reference evidence="1" key="1">
    <citation type="journal article" date="2024" name="BMC Genomics">
        <title>Functional annotation of a divergent genome using sequence and structure-based similarity.</title>
        <authorList>
            <person name="Svedberg D."/>
            <person name="Winiger R.R."/>
            <person name="Berg A."/>
            <person name="Sharma H."/>
            <person name="Tellgren-Roth C."/>
            <person name="Debrunner-Vossbrinck B.A."/>
            <person name="Vossbrinck C.R."/>
            <person name="Barandun J."/>
        </authorList>
    </citation>
    <scope>NUCLEOTIDE SEQUENCE</scope>
    <source>
        <strain evidence="1">Illinois isolate</strain>
    </source>
</reference>
<proteinExistence type="predicted"/>
<organism evidence="1 2">
    <name type="scientific">Vairimorpha necatrix</name>
    <dbReference type="NCBI Taxonomy" id="6039"/>
    <lineage>
        <taxon>Eukaryota</taxon>
        <taxon>Fungi</taxon>
        <taxon>Fungi incertae sedis</taxon>
        <taxon>Microsporidia</taxon>
        <taxon>Nosematidae</taxon>
        <taxon>Vairimorpha</taxon>
    </lineage>
</organism>
<dbReference type="AlphaFoldDB" id="A0AAX4J8F2"/>
<accession>A0AAX4J8F2</accession>
<dbReference type="GeneID" id="90540065"/>
<gene>
    <name evidence="1" type="ORF">VNE69_01201</name>
</gene>
<dbReference type="RefSeq" id="XP_065328407.1">
    <property type="nucleotide sequence ID" value="XM_065472335.1"/>
</dbReference>
<dbReference type="EMBL" id="CP142726">
    <property type="protein sequence ID" value="WUR02262.1"/>
    <property type="molecule type" value="Genomic_DNA"/>
</dbReference>
<keyword evidence="2" id="KW-1185">Reference proteome</keyword>
<evidence type="ECO:0000313" key="1">
    <source>
        <dbReference type="EMBL" id="WUR02262.1"/>
    </source>
</evidence>
<dbReference type="KEGG" id="vnx:VNE69_01201"/>
<protein>
    <submittedName>
        <fullName evidence="1">Uncharacterized protein</fullName>
    </submittedName>
</protein>